<dbReference type="EMBL" id="BKCJ011231461">
    <property type="protein sequence ID" value="GFD07426.1"/>
    <property type="molecule type" value="Genomic_DNA"/>
</dbReference>
<protein>
    <submittedName>
        <fullName evidence="3">JmjC domain-containing protein</fullName>
    </submittedName>
</protein>
<feature type="region of interest" description="Disordered" evidence="2">
    <location>
        <begin position="1"/>
        <end position="62"/>
    </location>
</feature>
<feature type="compositionally biased region" description="Low complexity" evidence="2">
    <location>
        <begin position="17"/>
        <end position="35"/>
    </location>
</feature>
<comment type="caution">
    <text evidence="3">The sequence shown here is derived from an EMBL/GenBank/DDBJ whole genome shotgun (WGS) entry which is preliminary data.</text>
</comment>
<gene>
    <name evidence="3" type="ORF">Tci_879395</name>
</gene>
<evidence type="ECO:0000256" key="1">
    <source>
        <dbReference type="SAM" id="Coils"/>
    </source>
</evidence>
<feature type="non-terminal residue" evidence="3">
    <location>
        <position position="1"/>
    </location>
</feature>
<accession>A0A699TEJ0</accession>
<proteinExistence type="predicted"/>
<name>A0A699TEJ0_TANCI</name>
<dbReference type="AlphaFoldDB" id="A0A699TEJ0"/>
<organism evidence="3">
    <name type="scientific">Tanacetum cinerariifolium</name>
    <name type="common">Dalmatian daisy</name>
    <name type="synonym">Chrysanthemum cinerariifolium</name>
    <dbReference type="NCBI Taxonomy" id="118510"/>
    <lineage>
        <taxon>Eukaryota</taxon>
        <taxon>Viridiplantae</taxon>
        <taxon>Streptophyta</taxon>
        <taxon>Embryophyta</taxon>
        <taxon>Tracheophyta</taxon>
        <taxon>Spermatophyta</taxon>
        <taxon>Magnoliopsida</taxon>
        <taxon>eudicotyledons</taxon>
        <taxon>Gunneridae</taxon>
        <taxon>Pentapetalae</taxon>
        <taxon>asterids</taxon>
        <taxon>campanulids</taxon>
        <taxon>Asterales</taxon>
        <taxon>Asteraceae</taxon>
        <taxon>Asteroideae</taxon>
        <taxon>Anthemideae</taxon>
        <taxon>Anthemidinae</taxon>
        <taxon>Tanacetum</taxon>
    </lineage>
</organism>
<keyword evidence="1" id="KW-0175">Coiled coil</keyword>
<sequence length="167" mass="18164">EDSDAATDVPAATSTTPAGVAPGASGIPPGGSIAPTDASAVFADSPQVPLGDSNKGKSPMIEEDIPVLARRLRQMEEDRLGEEVARRIHEEDMAEMEREREEAQRKRQQEVLEYAKFYNADDWLTIQAQVEANASLSKTLLGDDVSEDNFPARMAALIKKKRQALAE</sequence>
<feature type="coiled-coil region" evidence="1">
    <location>
        <begin position="86"/>
        <end position="113"/>
    </location>
</feature>
<evidence type="ECO:0000256" key="2">
    <source>
        <dbReference type="SAM" id="MobiDB-lite"/>
    </source>
</evidence>
<evidence type="ECO:0000313" key="3">
    <source>
        <dbReference type="EMBL" id="GFD07426.1"/>
    </source>
</evidence>
<reference evidence="3" key="1">
    <citation type="journal article" date="2019" name="Sci. Rep.">
        <title>Draft genome of Tanacetum cinerariifolium, the natural source of mosquito coil.</title>
        <authorList>
            <person name="Yamashiro T."/>
            <person name="Shiraishi A."/>
            <person name="Satake H."/>
            <person name="Nakayama K."/>
        </authorList>
    </citation>
    <scope>NUCLEOTIDE SEQUENCE</scope>
</reference>